<sequence>MGGVGEELAEGLQDDIEEDVGDVLVILGHYARKMEDERGDTKRIFPGDPLPLEKTLRHLNEKQRLSIKKLLRKSISSHLIQALNPMSRAEVYYYLGLSYEKGLFGIKRDDRKAFENYIVAAQLGSAVGTFRVAQCYEKGIGKARNIEKAVYFYRCAAKLGLIDAMHTYGVIVLFERMERDCDLKIGYFYLRLAAKKATYTYPYALYDLGRCHEKGKGPDIISPDDLYAFKLYLKGASLDCPNCQFRVGKCFENGEMGHEKDMRRSIEWYIKAADLGQSDAQTRLSALFLNGLDGVVEKNIKLGFRLGLKAATRENVFAAYLVSECYKQGIGVKKNALLALWWSRIAEEFGVNQGNPLVERIKIVIPDEDEGKEQFDFEDGMITGLIKAQ</sequence>
<dbReference type="GeneID" id="9697987"/>
<name>E0S7X4_ENCIT</name>
<dbReference type="Pfam" id="PF08238">
    <property type="entry name" value="Sel1"/>
    <property type="match status" value="6"/>
</dbReference>
<evidence type="ECO:0000256" key="1">
    <source>
        <dbReference type="ARBA" id="ARBA00022737"/>
    </source>
</evidence>
<dbReference type="OrthoDB" id="272077at2759"/>
<protein>
    <submittedName>
        <fullName evidence="2">Uncharacterized protein</fullName>
    </submittedName>
</protein>
<keyword evidence="1" id="KW-0677">Repeat</keyword>
<dbReference type="SUPFAM" id="SSF81901">
    <property type="entry name" value="HCP-like"/>
    <property type="match status" value="2"/>
</dbReference>
<dbReference type="KEGG" id="ein:Eint_070450"/>
<dbReference type="InterPro" id="IPR011990">
    <property type="entry name" value="TPR-like_helical_dom_sf"/>
</dbReference>
<reference evidence="2 3" key="2">
    <citation type="journal article" date="2012" name="Proc. Natl. Acad. Sci. U.S.A.">
        <title>Gain and loss of multiple functionally related, horizontally transferred genes in the reduced genomes of two microsporidian parasites.</title>
        <authorList>
            <person name="Pombert J.-F."/>
            <person name="Selman M."/>
            <person name="Burki F."/>
            <person name="Bardell F.T."/>
            <person name="Farinelli L."/>
            <person name="Solter L.F."/>
            <person name="Whitman D.W."/>
            <person name="Weiss L.M."/>
            <person name="Corradi N."/>
            <person name="Keeling P.J."/>
        </authorList>
    </citation>
    <scope>NUCLEOTIDE SEQUENCE [LARGE SCALE GENOMIC DNA]</scope>
    <source>
        <strain evidence="2 3">ATCC 50506</strain>
    </source>
</reference>
<evidence type="ECO:0000313" key="3">
    <source>
        <dbReference type="Proteomes" id="UP000002313"/>
    </source>
</evidence>
<organism evidence="2 3">
    <name type="scientific">Encephalitozoon intestinalis (strain ATCC 50506)</name>
    <name type="common">Microsporidian parasite</name>
    <name type="synonym">Septata intestinalis</name>
    <dbReference type="NCBI Taxonomy" id="876142"/>
    <lineage>
        <taxon>Eukaryota</taxon>
        <taxon>Fungi</taxon>
        <taxon>Fungi incertae sedis</taxon>
        <taxon>Microsporidia</taxon>
        <taxon>Unikaryonidae</taxon>
        <taxon>Encephalitozoon</taxon>
    </lineage>
</organism>
<dbReference type="RefSeq" id="XP_003073169.2">
    <property type="nucleotide sequence ID" value="XM_003073123.2"/>
</dbReference>
<dbReference type="Proteomes" id="UP000002313">
    <property type="component" value="Chromosome VII"/>
</dbReference>
<dbReference type="HOGENOM" id="CLU_000288_126_3_1"/>
<gene>
    <name evidence="2" type="ORF">Eint_070450</name>
</gene>
<dbReference type="PANTHER" id="PTHR46430">
    <property type="entry name" value="PROTEIN SKT5-RELATED"/>
    <property type="match status" value="1"/>
</dbReference>
<dbReference type="Gene3D" id="1.25.40.10">
    <property type="entry name" value="Tetratricopeptide repeat domain"/>
    <property type="match status" value="2"/>
</dbReference>
<dbReference type="AlphaFoldDB" id="E0S7X4"/>
<evidence type="ECO:0000313" key="2">
    <source>
        <dbReference type="EMBL" id="ADM11809.2"/>
    </source>
</evidence>
<dbReference type="SMART" id="SM00671">
    <property type="entry name" value="SEL1"/>
    <property type="match status" value="6"/>
</dbReference>
<dbReference type="VEuPathDB" id="MicrosporidiaDB:Eint_070450"/>
<dbReference type="InterPro" id="IPR051726">
    <property type="entry name" value="Chitin_Synth_Reg"/>
</dbReference>
<proteinExistence type="predicted"/>
<dbReference type="InterPro" id="IPR006597">
    <property type="entry name" value="Sel1-like"/>
</dbReference>
<reference evidence="2 3" key="1">
    <citation type="journal article" date="2010" name="Nat. Commun.">
        <title>The complete sequence of the smallest known nuclear genome from the microsporidian Encephalitozoon intestinalis.</title>
        <authorList>
            <person name="Corradi N."/>
            <person name="Pombert J.-F."/>
            <person name="Farinelli L."/>
            <person name="Didier E.S."/>
            <person name="Keeling P.J."/>
        </authorList>
    </citation>
    <scope>NUCLEOTIDE SEQUENCE [LARGE SCALE GENOMIC DNA]</scope>
    <source>
        <strain evidence="2 3">ATCC 50506</strain>
    </source>
</reference>
<dbReference type="PANTHER" id="PTHR46430:SF1">
    <property type="entry name" value="CHITIN SYNTHASE REGULATOR SKT5-RELATED"/>
    <property type="match status" value="1"/>
</dbReference>
<keyword evidence="3" id="KW-1185">Reference proteome</keyword>
<accession>E0S7X4</accession>
<dbReference type="EMBL" id="CP001948">
    <property type="protein sequence ID" value="ADM11809.2"/>
    <property type="molecule type" value="Genomic_DNA"/>
</dbReference>